<evidence type="ECO:0000256" key="4">
    <source>
        <dbReference type="ARBA" id="ARBA00023163"/>
    </source>
</evidence>
<dbReference type="PANTHER" id="PTHR43133">
    <property type="entry name" value="RNA POLYMERASE ECF-TYPE SIGMA FACTO"/>
    <property type="match status" value="1"/>
</dbReference>
<proteinExistence type="inferred from homology"/>
<accession>A0A9X1L886</accession>
<organism evidence="7 8">
    <name type="scientific">Roseicella aerolata</name>
    <dbReference type="NCBI Taxonomy" id="2883479"/>
    <lineage>
        <taxon>Bacteria</taxon>
        <taxon>Pseudomonadati</taxon>
        <taxon>Pseudomonadota</taxon>
        <taxon>Alphaproteobacteria</taxon>
        <taxon>Acetobacterales</taxon>
        <taxon>Roseomonadaceae</taxon>
        <taxon>Roseicella</taxon>
    </lineage>
</organism>
<dbReference type="Pfam" id="PF04542">
    <property type="entry name" value="Sigma70_r2"/>
    <property type="match status" value="1"/>
</dbReference>
<comment type="similarity">
    <text evidence="1">Belongs to the sigma-70 factor family. ECF subfamily.</text>
</comment>
<dbReference type="InterPro" id="IPR013325">
    <property type="entry name" value="RNA_pol_sigma_r2"/>
</dbReference>
<dbReference type="RefSeq" id="WP_226608284.1">
    <property type="nucleotide sequence ID" value="NZ_JAJAQI010000014.1"/>
</dbReference>
<dbReference type="InterPro" id="IPR014284">
    <property type="entry name" value="RNA_pol_sigma-70_dom"/>
</dbReference>
<dbReference type="NCBIfam" id="TIGR02937">
    <property type="entry name" value="sigma70-ECF"/>
    <property type="match status" value="1"/>
</dbReference>
<dbReference type="InterPro" id="IPR013324">
    <property type="entry name" value="RNA_pol_sigma_r3/r4-like"/>
</dbReference>
<reference evidence="7" key="1">
    <citation type="submission" date="2021-10" db="EMBL/GenBank/DDBJ databases">
        <title>Roseicella aerolatum sp. nov., isolated from aerosols of e-waste dismantling site.</title>
        <authorList>
            <person name="Qin T."/>
        </authorList>
    </citation>
    <scope>NUCLEOTIDE SEQUENCE</scope>
    <source>
        <strain evidence="7">GB24</strain>
    </source>
</reference>
<dbReference type="GO" id="GO:0006352">
    <property type="term" value="P:DNA-templated transcription initiation"/>
    <property type="evidence" value="ECO:0007669"/>
    <property type="project" value="InterPro"/>
</dbReference>
<evidence type="ECO:0000256" key="3">
    <source>
        <dbReference type="ARBA" id="ARBA00023082"/>
    </source>
</evidence>
<keyword evidence="8" id="KW-1185">Reference proteome</keyword>
<keyword evidence="3" id="KW-0731">Sigma factor</keyword>
<name>A0A9X1L886_9PROT</name>
<dbReference type="Gene3D" id="1.10.10.10">
    <property type="entry name" value="Winged helix-like DNA-binding domain superfamily/Winged helix DNA-binding domain"/>
    <property type="match status" value="1"/>
</dbReference>
<protein>
    <submittedName>
        <fullName evidence="7">Sigma-70 family RNA polymerase sigma factor</fullName>
    </submittedName>
</protein>
<evidence type="ECO:0000313" key="8">
    <source>
        <dbReference type="Proteomes" id="UP001139311"/>
    </source>
</evidence>
<evidence type="ECO:0000259" key="6">
    <source>
        <dbReference type="Pfam" id="PF08281"/>
    </source>
</evidence>
<keyword evidence="2" id="KW-0805">Transcription regulation</keyword>
<gene>
    <name evidence="7" type="ORF">LHA35_11175</name>
</gene>
<dbReference type="GO" id="GO:0016987">
    <property type="term" value="F:sigma factor activity"/>
    <property type="evidence" value="ECO:0007669"/>
    <property type="project" value="UniProtKB-KW"/>
</dbReference>
<dbReference type="Proteomes" id="UP001139311">
    <property type="component" value="Unassembled WGS sequence"/>
</dbReference>
<dbReference type="SUPFAM" id="SSF88946">
    <property type="entry name" value="Sigma2 domain of RNA polymerase sigma factors"/>
    <property type="match status" value="1"/>
</dbReference>
<dbReference type="InterPro" id="IPR007627">
    <property type="entry name" value="RNA_pol_sigma70_r2"/>
</dbReference>
<dbReference type="Pfam" id="PF08281">
    <property type="entry name" value="Sigma70_r4_2"/>
    <property type="match status" value="1"/>
</dbReference>
<dbReference type="AlphaFoldDB" id="A0A9X1L886"/>
<dbReference type="GO" id="GO:0003677">
    <property type="term" value="F:DNA binding"/>
    <property type="evidence" value="ECO:0007669"/>
    <property type="project" value="InterPro"/>
</dbReference>
<feature type="domain" description="RNA polymerase sigma factor 70 region 4 type 2" evidence="6">
    <location>
        <begin position="117"/>
        <end position="169"/>
    </location>
</feature>
<keyword evidence="4" id="KW-0804">Transcription</keyword>
<evidence type="ECO:0000259" key="5">
    <source>
        <dbReference type="Pfam" id="PF04542"/>
    </source>
</evidence>
<dbReference type="InterPro" id="IPR036388">
    <property type="entry name" value="WH-like_DNA-bd_sf"/>
</dbReference>
<evidence type="ECO:0000256" key="2">
    <source>
        <dbReference type="ARBA" id="ARBA00023015"/>
    </source>
</evidence>
<dbReference type="Gene3D" id="1.10.1740.10">
    <property type="match status" value="1"/>
</dbReference>
<dbReference type="PANTHER" id="PTHR43133:SF25">
    <property type="entry name" value="RNA POLYMERASE SIGMA FACTOR RFAY-RELATED"/>
    <property type="match status" value="1"/>
</dbReference>
<evidence type="ECO:0000256" key="1">
    <source>
        <dbReference type="ARBA" id="ARBA00010641"/>
    </source>
</evidence>
<dbReference type="InterPro" id="IPR013249">
    <property type="entry name" value="RNA_pol_sigma70_r4_t2"/>
</dbReference>
<dbReference type="EMBL" id="JAJAQI010000014">
    <property type="protein sequence ID" value="MCB4822294.1"/>
    <property type="molecule type" value="Genomic_DNA"/>
</dbReference>
<evidence type="ECO:0000313" key="7">
    <source>
        <dbReference type="EMBL" id="MCB4822294.1"/>
    </source>
</evidence>
<feature type="domain" description="RNA polymerase sigma-70 region 2" evidence="5">
    <location>
        <begin position="28"/>
        <end position="92"/>
    </location>
</feature>
<sequence length="178" mass="19638">MVYDKVDIERQVNEQATDTGLRSALAGLLPELRAFARFLCGNAQEADDLVQEALARSLRSLDSREEPVTDLRAWCLAVIRNIFHEQLRARKREAARLRQAVPEPPAPPLQETPGQMRDLSRALRELPPLLREAVILVGAQGMSHQDAAAICNVPVGTMKARVSRARKMLAAALGRVTA</sequence>
<dbReference type="SUPFAM" id="SSF88659">
    <property type="entry name" value="Sigma3 and sigma4 domains of RNA polymerase sigma factors"/>
    <property type="match status" value="1"/>
</dbReference>
<comment type="caution">
    <text evidence="7">The sequence shown here is derived from an EMBL/GenBank/DDBJ whole genome shotgun (WGS) entry which is preliminary data.</text>
</comment>
<dbReference type="InterPro" id="IPR039425">
    <property type="entry name" value="RNA_pol_sigma-70-like"/>
</dbReference>